<feature type="non-terminal residue" evidence="4">
    <location>
        <position position="2298"/>
    </location>
</feature>
<dbReference type="Pfam" id="PF23759">
    <property type="entry name" value="GBD_T9SS_assoc"/>
    <property type="match status" value="1"/>
</dbReference>
<feature type="chain" id="PRO_5011625834" evidence="2">
    <location>
        <begin position="22"/>
        <end position="2298"/>
    </location>
</feature>
<dbReference type="InterPro" id="IPR022409">
    <property type="entry name" value="PKD/Chitinase_dom"/>
</dbReference>
<dbReference type="InterPro" id="IPR036116">
    <property type="entry name" value="FN3_sf"/>
</dbReference>
<dbReference type="OrthoDB" id="608579at2"/>
<evidence type="ECO:0000256" key="1">
    <source>
        <dbReference type="ARBA" id="ARBA00022729"/>
    </source>
</evidence>
<reference evidence="4 5" key="1">
    <citation type="submission" date="2016-10" db="EMBL/GenBank/DDBJ databases">
        <authorList>
            <person name="de Groot N.N."/>
        </authorList>
    </citation>
    <scope>NUCLEOTIDE SEQUENCE [LARGE SCALE GENOMIC DNA]</scope>
    <source>
        <strain evidence="4 5">CGMCC 1.7031</strain>
    </source>
</reference>
<dbReference type="InterPro" id="IPR003961">
    <property type="entry name" value="FN3_dom"/>
</dbReference>
<feature type="signal peptide" evidence="2">
    <location>
        <begin position="1"/>
        <end position="21"/>
    </location>
</feature>
<dbReference type="Gene3D" id="2.60.120.380">
    <property type="match status" value="1"/>
</dbReference>
<feature type="domain" description="Fibronectin type-III" evidence="3">
    <location>
        <begin position="441"/>
        <end position="539"/>
    </location>
</feature>
<evidence type="ECO:0000259" key="3">
    <source>
        <dbReference type="PROSITE" id="PS50853"/>
    </source>
</evidence>
<dbReference type="Pfam" id="PF00041">
    <property type="entry name" value="fn3"/>
    <property type="match status" value="1"/>
</dbReference>
<dbReference type="InterPro" id="IPR056600">
    <property type="entry name" value="GBD_T9SS_assoc"/>
</dbReference>
<dbReference type="Gene3D" id="2.60.40.1220">
    <property type="match status" value="2"/>
</dbReference>
<evidence type="ECO:0000256" key="2">
    <source>
        <dbReference type="SAM" id="SignalP"/>
    </source>
</evidence>
<feature type="domain" description="Fibronectin type-III" evidence="3">
    <location>
        <begin position="956"/>
        <end position="1051"/>
    </location>
</feature>
<dbReference type="SMART" id="SM00089">
    <property type="entry name" value="PKD"/>
    <property type="match status" value="2"/>
</dbReference>
<name>A0A1G5JFQ0_9FLAO</name>
<dbReference type="EMBL" id="FMVF01000013">
    <property type="protein sequence ID" value="SCY86538.1"/>
    <property type="molecule type" value="Genomic_DNA"/>
</dbReference>
<proteinExistence type="predicted"/>
<evidence type="ECO:0000313" key="4">
    <source>
        <dbReference type="EMBL" id="SCY86538.1"/>
    </source>
</evidence>
<gene>
    <name evidence="4" type="ORF">SAMN02927903_02681</name>
</gene>
<feature type="domain" description="Fibronectin type-III" evidence="3">
    <location>
        <begin position="1165"/>
        <end position="1258"/>
    </location>
</feature>
<protein>
    <submittedName>
        <fullName evidence="4">PKD domain-containing protein</fullName>
    </submittedName>
</protein>
<dbReference type="SMART" id="SM00060">
    <property type="entry name" value="FN3"/>
    <property type="match status" value="6"/>
</dbReference>
<sequence length="2298" mass="242381">MKKHFLLFLMGFVTFSGFAQLDEDFEAAPDEPDASGVWTMASGNWLVKDNRLNEPFNWQVNPGVYPANGGAKAAFVNRENTGDGVLAEEWLITPQVLNIQANRQLRFFTRQTLNGDTGTLYQIRVSSDPDPLNFAAYVVLQQYTETTLSTVTANQLDYEEKVINFSFTGTRYFAFVKVFTQEGDQTSGDRWLVDDVHIVERCPEPTQFGVENVSAYNATLTWQGSAVSYNIEYGPSGFVPGTGTVISGIADGGATDSYTIPLEDPPGPLTPDTAYQFYVTAVCSESVSQQTGPFNFTTSPLGSTCDGPIVVTPLPYFDTGNTIQQGNNINFPSPGGTGCGTTGDFLAGNDVVYSYTVPATTTGLISIEMNPLGNTGTGVFVYDECSDIGSNCLAGVGNNNGSIRSIPALEVTAGNTIYIVISSTNDSFEYNLTIQDVTCAPPTGLSATGTGPNSANLSWQNPGGATAWEVFVQTAGTPVPSAAGIPAGTNTNFGVTQLTQEGTTLQLGTPYQYWVRALCPDGVSFSQWAGPYLFNTTSCTSGCNYIFELTDTFGDGWNGNTMSIIQDGLPVGEIGPTFEDGEGPIQVSIPMCDGPFEIFWNTGGDFPGEVGFTVINSFGQSIFSFGPFAGDQQGSTIYNGEVDCANPLCLPPTQVTWSSPTPNGVTIAWTPNGLPPASWDIVVLPIGSPAPDENTTPTANTTENPFELTSGLLPDTEYVIYVRAVCTTPGDNPWSNPSEPFFTLPTCPKPTALYTQNPDLTSIQFGWTPGLNETAWQYIFVAAGSPAPAVDDPNWVDTTETLVTITTGLVSGTAYDFYVRAICAADDISTLAGPYTANTTICAASEQCVYTFTMIDTFGDGWNGNTMNILQNGVVVATIGANFETGEGPIDVQIPLCHGVSFEIFWNEGGAFAGEVGLTVTSFLGQNIFTHNPGGNQQGETLFAGTAECVPPTCLAPTGVTVTSTSLTSATITWDENNTPAATSWNVLVLPSTAPPPAQDATGWVLATAPPFVYDVDLTAATSYTVYVRSVCSETDNSFWSAGFDFSTQICAPADVCDYTFTMTDSFGDGWNGNTMTIFQNGIPVATIGADFTDGEGPIQQVITLCNNIGFELFWNNGGAFAGEVGIQIHNQSGEQVFTYGPNGFDQGTTLFSGTVQCVPATCPKPTQLYVDDVTTTSALLGWTESGTATQWEVILLPAGSPIPAPDAEGIETSDNPYLAALTSGTAYVFYVRAICAPGDLSNWAGPLSFASLITNDECDTAIVVPVNGDQSCAQIASGTIIGATPSTLPQDCGGSADDDVWFQFTASTTAHNIDLFNIQGSTEDLFHILYVGDNCGNLTQVYCSDANQSIATGLTVGQTYFIRVYSWTETQGQTSTFDICIGTIPPPISSTTTSHTNLQLIEDVLLNTTCASVSNVTSSTGTDFGLDTNGIGYFERNGSSFPFEYGVVLSSGDANMAPGPNTNIQSEGDFTWPGDADLDQILIDQGIVGTLGNATSLEFDFVPLTNNISFNFIFASEEYGTFQCNYSDVFGFILTNLTTNETTNLAVLPNTDIPISVTTIRNNLYNDACESANEEYFAAYYDAPEGNPLEAPINFNGVTVPLTASAPVIPGQPYHIKLAISDFGPFGQDNALDSAVFIEGGSFGLGNLELGDNLLEENGSALCEGGSIELNSSLNPDEYTFTWFLGDQQIPDATGATLTVTQEGEYSVTAVLNNSTCSGTDSIVVEYYPPVVPGQANALTICDAATTGVFDLTTNASSIIAPIGSGFTLTYYTTLAEAQAGVDGTEISTPTAYTNTSNPQTIYVRAENASGCFGVTTFELIINDLTPQFTLPADFSICAGSSGTIAVTPINFDLGEVTFSWTFDTNPLPDTTSSITVTQAGYYEVTVNRSGCVNTAGVNVSVDAQVTPTFTLPTNVCQNATAIALPTTSVNGVTGTWSPASVDTSLAGTLNYCFTPDASQTCALPVCLDITVNPEVTPQFAPIPVLCVGTVAPGLPTTSLNGVVGVWSPAVISTAVPGTFNFDFTPAAGQDCTLPTSLTVTVLPANQLPDFVPLAPICSGASFTLPTTSTNGITGVWSPLPNNQTTTTYTFDPDPGQCAIQATMTVVVNFVLEPGFEPIGSLCMDTLAPTLENISPMGISGTWNPAVINTQTPGSTDYVFTPDAGQCATGQTLTVTIISLPEFALVGDCVGPQFVLSIAPGTSFGSSATYAWADSENVPIPGADEATLVATATGTYYLTVSQEGCSYTASIPVDSVSCTIQKGISPGDGSDNDFFDLAGLNVRRLEIFNRYGTKVYS</sequence>
<keyword evidence="5" id="KW-1185">Reference proteome</keyword>
<dbReference type="Proteomes" id="UP000199354">
    <property type="component" value="Unassembled WGS sequence"/>
</dbReference>
<evidence type="ECO:0000313" key="5">
    <source>
        <dbReference type="Proteomes" id="UP000199354"/>
    </source>
</evidence>
<dbReference type="NCBIfam" id="NF038128">
    <property type="entry name" value="choice_anch_J"/>
    <property type="match status" value="1"/>
</dbReference>
<organism evidence="4 5">
    <name type="scientific">Flavobacterium caeni</name>
    <dbReference type="NCBI Taxonomy" id="490189"/>
    <lineage>
        <taxon>Bacteria</taxon>
        <taxon>Pseudomonadati</taxon>
        <taxon>Bacteroidota</taxon>
        <taxon>Flavobacteriia</taxon>
        <taxon>Flavobacteriales</taxon>
        <taxon>Flavobacteriaceae</taxon>
        <taxon>Flavobacterium</taxon>
    </lineage>
</organism>
<dbReference type="InterPro" id="IPR013783">
    <property type="entry name" value="Ig-like_fold"/>
</dbReference>
<dbReference type="Gene3D" id="2.60.40.10">
    <property type="entry name" value="Immunoglobulins"/>
    <property type="match status" value="6"/>
</dbReference>
<feature type="domain" description="Fibronectin type-III" evidence="3">
    <location>
        <begin position="651"/>
        <end position="746"/>
    </location>
</feature>
<keyword evidence="1 2" id="KW-0732">Signal</keyword>
<dbReference type="InterPro" id="IPR049804">
    <property type="entry name" value="Choice_anch_L"/>
</dbReference>
<dbReference type="RefSeq" id="WP_139149670.1">
    <property type="nucleotide sequence ID" value="NZ_FMVF01000013.1"/>
</dbReference>
<dbReference type="STRING" id="490189.SAMN02927903_02681"/>
<dbReference type="SUPFAM" id="SSF49265">
    <property type="entry name" value="Fibronectin type III"/>
    <property type="match status" value="3"/>
</dbReference>
<dbReference type="PROSITE" id="PS50853">
    <property type="entry name" value="FN3"/>
    <property type="match status" value="5"/>
</dbReference>
<feature type="domain" description="Fibronectin type-III" evidence="3">
    <location>
        <begin position="204"/>
        <end position="301"/>
    </location>
</feature>
<dbReference type="InterPro" id="IPR014755">
    <property type="entry name" value="Cu-Rt/internalin_Ig-like"/>
</dbReference>
<accession>A0A1G5JFQ0</accession>
<dbReference type="NCBIfam" id="NF038133">
    <property type="entry name" value="choice_anch_L"/>
    <property type="match status" value="1"/>
</dbReference>
<dbReference type="CDD" id="cd00063">
    <property type="entry name" value="FN3"/>
    <property type="match status" value="3"/>
</dbReference>